<dbReference type="RefSeq" id="WP_091728517.1">
    <property type="nucleotide sequence ID" value="NZ_LT629757.1"/>
</dbReference>
<dbReference type="STRING" id="642780.SAMN04488570_1748"/>
<name>A0A1H1RQ66_9ACTN</name>
<gene>
    <name evidence="2" type="ORF">SAMN04488570_1748</name>
</gene>
<dbReference type="Gene3D" id="3.40.50.150">
    <property type="entry name" value="Vaccinia Virus protein VP39"/>
    <property type="match status" value="1"/>
</dbReference>
<dbReference type="InterPro" id="IPR029063">
    <property type="entry name" value="SAM-dependent_MTases_sf"/>
</dbReference>
<evidence type="ECO:0000259" key="1">
    <source>
        <dbReference type="Pfam" id="PF13649"/>
    </source>
</evidence>
<reference evidence="3" key="1">
    <citation type="submission" date="2016-10" db="EMBL/GenBank/DDBJ databases">
        <authorList>
            <person name="Varghese N."/>
            <person name="Submissions S."/>
        </authorList>
    </citation>
    <scope>NUCLEOTIDE SEQUENCE [LARGE SCALE GENOMIC DNA]</scope>
    <source>
        <strain evidence="3">DSM 22127</strain>
    </source>
</reference>
<dbReference type="GO" id="GO:0008168">
    <property type="term" value="F:methyltransferase activity"/>
    <property type="evidence" value="ECO:0007669"/>
    <property type="project" value="UniProtKB-KW"/>
</dbReference>
<keyword evidence="2" id="KW-0808">Transferase</keyword>
<keyword evidence="2" id="KW-0489">Methyltransferase</keyword>
<evidence type="ECO:0000313" key="3">
    <source>
        <dbReference type="Proteomes" id="UP000198859"/>
    </source>
</evidence>
<keyword evidence="3" id="KW-1185">Reference proteome</keyword>
<feature type="domain" description="Methyltransferase" evidence="1">
    <location>
        <begin position="76"/>
        <end position="119"/>
    </location>
</feature>
<dbReference type="OrthoDB" id="4484556at2"/>
<sequence length="229" mass="25186">MSTAEFLPESETRSLRAEEPHVHATFSELFADALRGVPCSVRGVYADEELLPVHHWLRPADRSDRALLQLCEGATMDVGCGPGRMSAYLRELGNHVLAVDIVREAVEQARRRGVPALRRNVFDPMPGEGHWDSVLLADGNIGIGGSPIELLRRCGELVHRSGRVVVDLEAPGTGLRTHEARLVSQGRRTSLFPWAQVGTDAIEHVAASAHLVVERLGEHHGRWFAVLTH</sequence>
<dbReference type="AlphaFoldDB" id="A0A1H1RQ66"/>
<dbReference type="SUPFAM" id="SSF53335">
    <property type="entry name" value="S-adenosyl-L-methionine-dependent methyltransferases"/>
    <property type="match status" value="1"/>
</dbReference>
<evidence type="ECO:0000313" key="2">
    <source>
        <dbReference type="EMBL" id="SDS37860.1"/>
    </source>
</evidence>
<dbReference type="GO" id="GO:0032259">
    <property type="term" value="P:methylation"/>
    <property type="evidence" value="ECO:0007669"/>
    <property type="project" value="UniProtKB-KW"/>
</dbReference>
<dbReference type="InterPro" id="IPR041698">
    <property type="entry name" value="Methyltransf_25"/>
</dbReference>
<dbReference type="CDD" id="cd02440">
    <property type="entry name" value="AdoMet_MTases"/>
    <property type="match status" value="1"/>
</dbReference>
<organism evidence="2 3">
    <name type="scientific">Nocardioides scoriae</name>
    <dbReference type="NCBI Taxonomy" id="642780"/>
    <lineage>
        <taxon>Bacteria</taxon>
        <taxon>Bacillati</taxon>
        <taxon>Actinomycetota</taxon>
        <taxon>Actinomycetes</taxon>
        <taxon>Propionibacteriales</taxon>
        <taxon>Nocardioidaceae</taxon>
        <taxon>Nocardioides</taxon>
    </lineage>
</organism>
<dbReference type="EMBL" id="LT629757">
    <property type="protein sequence ID" value="SDS37860.1"/>
    <property type="molecule type" value="Genomic_DNA"/>
</dbReference>
<proteinExistence type="predicted"/>
<accession>A0A1H1RQ66</accession>
<protein>
    <submittedName>
        <fullName evidence="2">Methyltransferase domain-containing protein</fullName>
    </submittedName>
</protein>
<dbReference type="Pfam" id="PF13649">
    <property type="entry name" value="Methyltransf_25"/>
    <property type="match status" value="1"/>
</dbReference>
<dbReference type="Proteomes" id="UP000198859">
    <property type="component" value="Chromosome I"/>
</dbReference>